<accession>A0A5B7EEK3</accession>
<evidence type="ECO:0000313" key="2">
    <source>
        <dbReference type="EMBL" id="MPC31739.1"/>
    </source>
</evidence>
<dbReference type="PANTHER" id="PTHR47331:SF1">
    <property type="entry name" value="GAG-LIKE PROTEIN"/>
    <property type="match status" value="1"/>
</dbReference>
<dbReference type="Proteomes" id="UP000324222">
    <property type="component" value="Unassembled WGS sequence"/>
</dbReference>
<sequence>MDRQEETETSPGKNDITDDVTLRSVELHQGEHKEQYETKKVDEGSQNHGYAELLRNLQLTNRKTPTFCEGTCFEFWEFKQAFQRHVGVMGMSPVVKLETLVSAYTGEIKSKVRACMKIENPTDGYERALELLDERYGDEDAFVNQMLHGTLMGPSIRSGDVKGLRKFLDELEECFHNLSVLKQTREIDNRYGLYLLANRLPKEIRDDYIKQRRDYKVTHKERPGIQWLIHFIHKAASDAEAINVHNPVTATKDQERDMGVVSLSPDSSQGQQRVRALDTATSPLSQSERGRRCVACHRGSHTLKVCQQFHAMSAERRILLVRGKRLCFSCLSPNHLLQECISAGRCGVDGCRAKHSWLLHPNSSNIGRGQGTRPKVPVGQERILRRREQMSFLSNVNGTSTSDIVKDTYPAPKRQRRDQTLTDMSIVHPTSDHRPEASRAELITNVTREAETRGEFQDTVYPYKWVNEERAGRARNNNHVGKEESNYT</sequence>
<evidence type="ECO:0000313" key="3">
    <source>
        <dbReference type="Proteomes" id="UP000324222"/>
    </source>
</evidence>
<gene>
    <name evidence="2" type="ORF">E2C01_025036</name>
</gene>
<evidence type="ECO:0008006" key="4">
    <source>
        <dbReference type="Google" id="ProtNLM"/>
    </source>
</evidence>
<dbReference type="PANTHER" id="PTHR47331">
    <property type="entry name" value="PHD-TYPE DOMAIN-CONTAINING PROTEIN"/>
    <property type="match status" value="1"/>
</dbReference>
<dbReference type="EMBL" id="VSRR010002495">
    <property type="protein sequence ID" value="MPC31739.1"/>
    <property type="molecule type" value="Genomic_DNA"/>
</dbReference>
<keyword evidence="3" id="KW-1185">Reference proteome</keyword>
<feature type="region of interest" description="Disordered" evidence="1">
    <location>
        <begin position="261"/>
        <end position="283"/>
    </location>
</feature>
<reference evidence="2 3" key="1">
    <citation type="submission" date="2019-05" db="EMBL/GenBank/DDBJ databases">
        <title>Another draft genome of Portunus trituberculatus and its Hox gene families provides insights of decapod evolution.</title>
        <authorList>
            <person name="Jeong J.-H."/>
            <person name="Song I."/>
            <person name="Kim S."/>
            <person name="Choi T."/>
            <person name="Kim D."/>
            <person name="Ryu S."/>
            <person name="Kim W."/>
        </authorList>
    </citation>
    <scope>NUCLEOTIDE SEQUENCE [LARGE SCALE GENOMIC DNA]</scope>
    <source>
        <tissue evidence="2">Muscle</tissue>
    </source>
</reference>
<name>A0A5B7EEK3_PORTR</name>
<dbReference type="AlphaFoldDB" id="A0A5B7EEK3"/>
<protein>
    <recommendedName>
        <fullName evidence="4">CCHC-type domain-containing protein</fullName>
    </recommendedName>
</protein>
<dbReference type="Pfam" id="PF03564">
    <property type="entry name" value="DUF1759"/>
    <property type="match status" value="1"/>
</dbReference>
<evidence type="ECO:0000256" key="1">
    <source>
        <dbReference type="SAM" id="MobiDB-lite"/>
    </source>
</evidence>
<dbReference type="OrthoDB" id="7489123at2759"/>
<dbReference type="InterPro" id="IPR005312">
    <property type="entry name" value="DUF1759"/>
</dbReference>
<comment type="caution">
    <text evidence="2">The sequence shown here is derived from an EMBL/GenBank/DDBJ whole genome shotgun (WGS) entry which is preliminary data.</text>
</comment>
<organism evidence="2 3">
    <name type="scientific">Portunus trituberculatus</name>
    <name type="common">Swimming crab</name>
    <name type="synonym">Neptunus trituberculatus</name>
    <dbReference type="NCBI Taxonomy" id="210409"/>
    <lineage>
        <taxon>Eukaryota</taxon>
        <taxon>Metazoa</taxon>
        <taxon>Ecdysozoa</taxon>
        <taxon>Arthropoda</taxon>
        <taxon>Crustacea</taxon>
        <taxon>Multicrustacea</taxon>
        <taxon>Malacostraca</taxon>
        <taxon>Eumalacostraca</taxon>
        <taxon>Eucarida</taxon>
        <taxon>Decapoda</taxon>
        <taxon>Pleocyemata</taxon>
        <taxon>Brachyura</taxon>
        <taxon>Eubrachyura</taxon>
        <taxon>Portunoidea</taxon>
        <taxon>Portunidae</taxon>
        <taxon>Portuninae</taxon>
        <taxon>Portunus</taxon>
    </lineage>
</organism>
<feature type="region of interest" description="Disordered" evidence="1">
    <location>
        <begin position="1"/>
        <end position="21"/>
    </location>
</feature>
<proteinExistence type="predicted"/>